<protein>
    <submittedName>
        <fullName evidence="2">Uncharacterized protein</fullName>
    </submittedName>
</protein>
<feature type="transmembrane region" description="Helical" evidence="1">
    <location>
        <begin position="225"/>
        <end position="246"/>
    </location>
</feature>
<proteinExistence type="predicted"/>
<feature type="transmembrane region" description="Helical" evidence="1">
    <location>
        <begin position="32"/>
        <end position="54"/>
    </location>
</feature>
<keyword evidence="1" id="KW-1133">Transmembrane helix</keyword>
<feature type="transmembrane region" description="Helical" evidence="1">
    <location>
        <begin position="102"/>
        <end position="121"/>
    </location>
</feature>
<organism evidence="2 3">
    <name type="scientific">Chytriomyces confervae</name>
    <dbReference type="NCBI Taxonomy" id="246404"/>
    <lineage>
        <taxon>Eukaryota</taxon>
        <taxon>Fungi</taxon>
        <taxon>Fungi incertae sedis</taxon>
        <taxon>Chytridiomycota</taxon>
        <taxon>Chytridiomycota incertae sedis</taxon>
        <taxon>Chytridiomycetes</taxon>
        <taxon>Chytridiales</taxon>
        <taxon>Chytriomycetaceae</taxon>
        <taxon>Chytriomyces</taxon>
    </lineage>
</organism>
<evidence type="ECO:0000313" key="3">
    <source>
        <dbReference type="Proteomes" id="UP000320333"/>
    </source>
</evidence>
<feature type="transmembrane region" description="Helical" evidence="1">
    <location>
        <begin position="181"/>
        <end position="205"/>
    </location>
</feature>
<evidence type="ECO:0000256" key="1">
    <source>
        <dbReference type="SAM" id="Phobius"/>
    </source>
</evidence>
<feature type="transmembrane region" description="Helical" evidence="1">
    <location>
        <begin position="75"/>
        <end position="96"/>
    </location>
</feature>
<keyword evidence="3" id="KW-1185">Reference proteome</keyword>
<dbReference type="AlphaFoldDB" id="A0A507FCK9"/>
<dbReference type="Proteomes" id="UP000320333">
    <property type="component" value="Unassembled WGS sequence"/>
</dbReference>
<gene>
    <name evidence="2" type="ORF">CcCBS67573_g04783</name>
</gene>
<accession>A0A507FCK9</accession>
<dbReference type="EMBL" id="QEAP01000154">
    <property type="protein sequence ID" value="TPX73944.1"/>
    <property type="molecule type" value="Genomic_DNA"/>
</dbReference>
<keyword evidence="1" id="KW-0812">Transmembrane</keyword>
<feature type="transmembrane region" description="Helical" evidence="1">
    <location>
        <begin position="141"/>
        <end position="161"/>
    </location>
</feature>
<comment type="caution">
    <text evidence="2">The sequence shown here is derived from an EMBL/GenBank/DDBJ whole genome shotgun (WGS) entry which is preliminary data.</text>
</comment>
<evidence type="ECO:0000313" key="2">
    <source>
        <dbReference type="EMBL" id="TPX73944.1"/>
    </source>
</evidence>
<keyword evidence="1" id="KW-0472">Membrane</keyword>
<sequence>MSTTADFGSSTGATLKTKVSFSEKHPVIQAQVYLECFLALISLALAIFTCGFIWARDLTARGVSRTCLNALNPSYFLLVPSFLGLFGFFTSSALYVSGVMPMAGFSQFFFIGIIHSCDTWYGWLRANAVVRLHFSKRMIQFLQVELCLIPILFALPCVLQFTATGIKKNSDEKGILNNVRIAGIVMAGAIAAVTNVDLNSMYAFVKQMTSLQTVGMKVPAAYQLIAKYSCVSTGLSLTALCLYSVANFVSSPVASAGMLIAMDFALVSTPGMLLLMKIALVAPGLIGAGSGGEAAAFFAKESSKGGKRSWMSAKSKTRGFLEGTAESGLE</sequence>
<reference evidence="2 3" key="1">
    <citation type="journal article" date="2019" name="Sci. Rep.">
        <title>Comparative genomics of chytrid fungi reveal insights into the obligate biotrophic and pathogenic lifestyle of Synchytrium endobioticum.</title>
        <authorList>
            <person name="van de Vossenberg B.T.L.H."/>
            <person name="Warris S."/>
            <person name="Nguyen H.D.T."/>
            <person name="van Gent-Pelzer M.P.E."/>
            <person name="Joly D.L."/>
            <person name="van de Geest H.C."/>
            <person name="Bonants P.J.M."/>
            <person name="Smith D.S."/>
            <person name="Levesque C.A."/>
            <person name="van der Lee T.A.J."/>
        </authorList>
    </citation>
    <scope>NUCLEOTIDE SEQUENCE [LARGE SCALE GENOMIC DNA]</scope>
    <source>
        <strain evidence="2 3">CBS 675.73</strain>
    </source>
</reference>
<name>A0A507FCK9_9FUNG</name>
<dbReference type="OrthoDB" id="2146376at2759"/>